<evidence type="ECO:0000313" key="6">
    <source>
        <dbReference type="EMBL" id="KLK90642.1"/>
    </source>
</evidence>
<reference evidence="6 7" key="1">
    <citation type="submission" date="2015-05" db="EMBL/GenBank/DDBJ databases">
        <title>Draft genome sequence of Microvirga vignae strain BR3299, a novel nitrogen fixing bacteria isolated from Brazil semi-aired region.</title>
        <authorList>
            <person name="Zilli J.E."/>
            <person name="Passos S.R."/>
            <person name="Leite J."/>
            <person name="Baldani J.I."/>
            <person name="Xavier G.R."/>
            <person name="Rumjaneck N.G."/>
            <person name="Simoes-Araujo J.L."/>
        </authorList>
    </citation>
    <scope>NUCLEOTIDE SEQUENCE [LARGE SCALE GENOMIC DNA]</scope>
    <source>
        <strain evidence="6 7">BR3299</strain>
    </source>
</reference>
<dbReference type="AlphaFoldDB" id="A0A0H1RDG6"/>
<sequence length="186" mass="20600">MLYVGLALCLIALTAAVLLTMGRTAICTCGTIELWHGTVKDSGNSQHLTDWYTPSHIIHGVLFYCGTWLVGFVRGKPLPLGAAFLLALGVECAWELVENTNVVIDRYRATNIALDYYGDSVINSVMDIGAMIVGFWLARIWPVWLSVVVALLMELIVGYWIRDNLILNIIMLIYPVEAINQWQAGG</sequence>
<feature type="transmembrane region" description="Helical" evidence="5">
    <location>
        <begin position="51"/>
        <end position="73"/>
    </location>
</feature>
<accession>A0A0H1RDG6</accession>
<dbReference type="InterPro" id="IPR019691">
    <property type="entry name" value="DUF2585"/>
</dbReference>
<comment type="caution">
    <text evidence="6">The sequence shown here is derived from an EMBL/GenBank/DDBJ whole genome shotgun (WGS) entry which is preliminary data.</text>
</comment>
<organism evidence="6 7">
    <name type="scientific">Microvirga vignae</name>
    <dbReference type="NCBI Taxonomy" id="1225564"/>
    <lineage>
        <taxon>Bacteria</taxon>
        <taxon>Pseudomonadati</taxon>
        <taxon>Pseudomonadota</taxon>
        <taxon>Alphaproteobacteria</taxon>
        <taxon>Hyphomicrobiales</taxon>
        <taxon>Methylobacteriaceae</taxon>
        <taxon>Microvirga</taxon>
    </lineage>
</organism>
<dbReference type="NCBIfam" id="NF002099">
    <property type="entry name" value="PRK00944.1"/>
    <property type="match status" value="1"/>
</dbReference>
<keyword evidence="7" id="KW-1185">Reference proteome</keyword>
<dbReference type="PATRIC" id="fig|1225564.3.peg.6379"/>
<keyword evidence="2 5" id="KW-0812">Transmembrane</keyword>
<protein>
    <submittedName>
        <fullName evidence="6">Uncharacterized protein</fullName>
    </submittedName>
</protein>
<gene>
    <name evidence="6" type="ORF">AA309_24495</name>
</gene>
<evidence type="ECO:0000256" key="3">
    <source>
        <dbReference type="ARBA" id="ARBA00022989"/>
    </source>
</evidence>
<proteinExistence type="predicted"/>
<dbReference type="Proteomes" id="UP000035489">
    <property type="component" value="Unassembled WGS sequence"/>
</dbReference>
<evidence type="ECO:0000256" key="1">
    <source>
        <dbReference type="ARBA" id="ARBA00022475"/>
    </source>
</evidence>
<dbReference type="STRING" id="1225564.AA309_24495"/>
<evidence type="ECO:0000313" key="7">
    <source>
        <dbReference type="Proteomes" id="UP000035489"/>
    </source>
</evidence>
<keyword evidence="3 5" id="KW-1133">Transmembrane helix</keyword>
<evidence type="ECO:0000256" key="4">
    <source>
        <dbReference type="ARBA" id="ARBA00023136"/>
    </source>
</evidence>
<feature type="transmembrane region" description="Helical" evidence="5">
    <location>
        <begin position="143"/>
        <end position="161"/>
    </location>
</feature>
<dbReference type="Pfam" id="PF10755">
    <property type="entry name" value="DUF2585"/>
    <property type="match status" value="1"/>
</dbReference>
<keyword evidence="1" id="KW-1003">Cell membrane</keyword>
<evidence type="ECO:0000256" key="5">
    <source>
        <dbReference type="SAM" id="Phobius"/>
    </source>
</evidence>
<evidence type="ECO:0000256" key="2">
    <source>
        <dbReference type="ARBA" id="ARBA00022692"/>
    </source>
</evidence>
<dbReference type="GO" id="GO:0005886">
    <property type="term" value="C:plasma membrane"/>
    <property type="evidence" value="ECO:0007669"/>
    <property type="project" value="InterPro"/>
</dbReference>
<name>A0A0H1RDG6_9HYPH</name>
<dbReference type="EMBL" id="LCYG01000073">
    <property type="protein sequence ID" value="KLK90642.1"/>
    <property type="molecule type" value="Genomic_DNA"/>
</dbReference>
<keyword evidence="4 5" id="KW-0472">Membrane</keyword>